<name>A0ABT1DF75_9ACTN</name>
<organism evidence="2 3">
    <name type="scientific">Paractinoplanes aksuensis</name>
    <dbReference type="NCBI Taxonomy" id="2939490"/>
    <lineage>
        <taxon>Bacteria</taxon>
        <taxon>Bacillati</taxon>
        <taxon>Actinomycetota</taxon>
        <taxon>Actinomycetes</taxon>
        <taxon>Micromonosporales</taxon>
        <taxon>Micromonosporaceae</taxon>
        <taxon>Paractinoplanes</taxon>
    </lineage>
</organism>
<reference evidence="2 3" key="1">
    <citation type="submission" date="2022-06" db="EMBL/GenBank/DDBJ databases">
        <title>New Species of the Genus Actinoplanes, ActinopZanes ferrugineus.</title>
        <authorList>
            <person name="Ding P."/>
        </authorList>
    </citation>
    <scope>NUCLEOTIDE SEQUENCE [LARGE SCALE GENOMIC DNA]</scope>
    <source>
        <strain evidence="2 3">TRM88003</strain>
    </source>
</reference>
<dbReference type="InterPro" id="IPR029058">
    <property type="entry name" value="AB_hydrolase_fold"/>
</dbReference>
<accession>A0ABT1DF75</accession>
<evidence type="ECO:0000313" key="2">
    <source>
        <dbReference type="EMBL" id="MCO8269476.1"/>
    </source>
</evidence>
<evidence type="ECO:0000259" key="1">
    <source>
        <dbReference type="Pfam" id="PF12697"/>
    </source>
</evidence>
<dbReference type="Proteomes" id="UP001523369">
    <property type="component" value="Unassembled WGS sequence"/>
</dbReference>
<dbReference type="SUPFAM" id="SSF53474">
    <property type="entry name" value="alpha/beta-Hydrolases"/>
    <property type="match status" value="1"/>
</dbReference>
<comment type="caution">
    <text evidence="2">The sequence shown here is derived from an EMBL/GenBank/DDBJ whole genome shotgun (WGS) entry which is preliminary data.</text>
</comment>
<dbReference type="EMBL" id="JAMYJR010000002">
    <property type="protein sequence ID" value="MCO8269476.1"/>
    <property type="molecule type" value="Genomic_DNA"/>
</dbReference>
<dbReference type="InterPro" id="IPR000073">
    <property type="entry name" value="AB_hydrolase_1"/>
</dbReference>
<dbReference type="GO" id="GO:0016787">
    <property type="term" value="F:hydrolase activity"/>
    <property type="evidence" value="ECO:0007669"/>
    <property type="project" value="UniProtKB-KW"/>
</dbReference>
<sequence length="204" mass="22386">MVLLHGVGEDSRMWDGQREVESERFRLLVPDLPGYGRSPGPFSLDAAVESLHASHRGGPVHLYGLSAGAMVALRWAARHPEDVASLIISGVQVYPSRVLLGLQSAVLRLVPARSFDGVAKRTVLEAMTALRRADLRADLTDVRARTLVLCGSKDRFNLSASRAAAEGIPGAVLRMVPDAGHVWNKEYPDLFHRTVLEWTLSFRL</sequence>
<dbReference type="RefSeq" id="WP_253235620.1">
    <property type="nucleotide sequence ID" value="NZ_JAMYJR010000002.1"/>
</dbReference>
<gene>
    <name evidence="2" type="ORF">M1L60_02595</name>
</gene>
<dbReference type="Pfam" id="PF12697">
    <property type="entry name" value="Abhydrolase_6"/>
    <property type="match status" value="1"/>
</dbReference>
<dbReference type="PANTHER" id="PTHR43689:SF8">
    <property type="entry name" value="ALPHA_BETA-HYDROLASES SUPERFAMILY PROTEIN"/>
    <property type="match status" value="1"/>
</dbReference>
<keyword evidence="2" id="KW-0378">Hydrolase</keyword>
<dbReference type="Gene3D" id="3.40.50.1820">
    <property type="entry name" value="alpha/beta hydrolase"/>
    <property type="match status" value="2"/>
</dbReference>
<keyword evidence="3" id="KW-1185">Reference proteome</keyword>
<feature type="domain" description="AB hydrolase-1" evidence="1">
    <location>
        <begin position="1"/>
        <end position="191"/>
    </location>
</feature>
<protein>
    <submittedName>
        <fullName evidence="2">Alpha/beta hydrolase</fullName>
    </submittedName>
</protein>
<evidence type="ECO:0000313" key="3">
    <source>
        <dbReference type="Proteomes" id="UP001523369"/>
    </source>
</evidence>
<proteinExistence type="predicted"/>
<dbReference type="PANTHER" id="PTHR43689">
    <property type="entry name" value="HYDROLASE"/>
    <property type="match status" value="1"/>
</dbReference>